<accession>A0A7S1C5B5</accession>
<reference evidence="1" key="1">
    <citation type="submission" date="2021-01" db="EMBL/GenBank/DDBJ databases">
        <authorList>
            <person name="Corre E."/>
            <person name="Pelletier E."/>
            <person name="Niang G."/>
            <person name="Scheremetjew M."/>
            <person name="Finn R."/>
            <person name="Kale V."/>
            <person name="Holt S."/>
            <person name="Cochrane G."/>
            <person name="Meng A."/>
            <person name="Brown T."/>
            <person name="Cohen L."/>
        </authorList>
    </citation>
    <scope>NUCLEOTIDE SEQUENCE</scope>
    <source>
        <strain evidence="1">Ms1</strain>
    </source>
</reference>
<sequence length="188" mass="18643">MAAAGGVDGREGLGTVLGVGGGGGGSLTAHNDAWSPNYTASAIDGQIVGLGGDLDAIFRATHGAACKPLTLAGGGGGGGGFTTLNPTQPAQNLYYGASASYAFASDNATAFTTVGAGGADDDDDGGAAIGDIIARCRKQCLVAGTPGGAYYTCFCPCLKDGVEKTHLKWPQKIVCTAPKLHPTRGYEV</sequence>
<dbReference type="EMBL" id="HBFS01004727">
    <property type="protein sequence ID" value="CAD8909957.1"/>
    <property type="molecule type" value="Transcribed_RNA"/>
</dbReference>
<proteinExistence type="predicted"/>
<organism evidence="1">
    <name type="scientific">Bicosoecida sp. CB-2014</name>
    <dbReference type="NCBI Taxonomy" id="1486930"/>
    <lineage>
        <taxon>Eukaryota</taxon>
        <taxon>Sar</taxon>
        <taxon>Stramenopiles</taxon>
        <taxon>Bigyra</taxon>
        <taxon>Opalozoa</taxon>
        <taxon>Bicosoecida</taxon>
    </lineage>
</organism>
<protein>
    <submittedName>
        <fullName evidence="1">Uncharacterized protein</fullName>
    </submittedName>
</protein>
<dbReference type="AlphaFoldDB" id="A0A7S1C5B5"/>
<name>A0A7S1C5B5_9STRA</name>
<gene>
    <name evidence="1" type="ORF">BSP0115_LOCUS3161</name>
</gene>
<evidence type="ECO:0000313" key="1">
    <source>
        <dbReference type="EMBL" id="CAD8909957.1"/>
    </source>
</evidence>